<dbReference type="eggNOG" id="KOG0166">
    <property type="taxonomic scope" value="Eukaryota"/>
</dbReference>
<reference evidence="5" key="1">
    <citation type="submission" date="2016-11" db="UniProtKB">
        <authorList>
            <consortium name="WormBaseParasite"/>
        </authorList>
    </citation>
    <scope>IDENTIFICATION</scope>
</reference>
<dbReference type="Gene3D" id="1.25.10.10">
    <property type="entry name" value="Leucine-rich Repeat Variant"/>
    <property type="match status" value="1"/>
</dbReference>
<dbReference type="SUPFAM" id="SSF48371">
    <property type="entry name" value="ARM repeat"/>
    <property type="match status" value="1"/>
</dbReference>
<protein>
    <submittedName>
        <fullName evidence="5">Importin subunit alpha</fullName>
    </submittedName>
</protein>
<keyword evidence="2" id="KW-0813">Transport</keyword>
<dbReference type="SMART" id="SM00185">
    <property type="entry name" value="ARM"/>
    <property type="match status" value="4"/>
</dbReference>
<evidence type="ECO:0000256" key="3">
    <source>
        <dbReference type="ARBA" id="ARBA00022927"/>
    </source>
</evidence>
<sequence>MLESSCRIQLSTALHFFRKAFATGQETSNVAIKEQFYGRIKNGVLNALRSQILDIDGEINSVWIITNMCCISQEVTHLFVQANCIDTLTQLIRSPNQRLSNQTIWAIANIAADCPSCKMMCRKPKLLRVISYFHSYSNSVSPLQILSKLLQNAQLLEDTERRHLIWCINNILSGGRATMFSPVARSFIRAFSTTLLDISAVNRMKCGPMILWTLANLVDNTEDTTRIDMLLSQTLLIERVLLMFLDETNKMCHSAALRLLGNIAVGNDTQTDQLIEYPNFRKVLNSAMNSQEHRSEAAWIISNIAAGDPRHVDYILDDSDKFYSWLLSGIHSNERRFRKETLWIVGNLLATADQHQRNLLVSLGITQQLPILLQMDDVRLIEKAATTAAELLRENPWQYKLYLKLDILGCLEKTGERVSTCTFLF</sequence>
<dbReference type="GO" id="GO:0015031">
    <property type="term" value="P:protein transport"/>
    <property type="evidence" value="ECO:0007669"/>
    <property type="project" value="UniProtKB-KW"/>
</dbReference>
<evidence type="ECO:0000313" key="4">
    <source>
        <dbReference type="Proteomes" id="UP000095282"/>
    </source>
</evidence>
<proteinExistence type="inferred from homology"/>
<name>A0A1I7T187_9PELO</name>
<evidence type="ECO:0000313" key="5">
    <source>
        <dbReference type="WBParaSite" id="Csp11.Scaffold459.g1438.t2"/>
    </source>
</evidence>
<evidence type="ECO:0000256" key="1">
    <source>
        <dbReference type="ARBA" id="ARBA00010394"/>
    </source>
</evidence>
<dbReference type="WBParaSite" id="Csp11.Scaffold459.g1438.t2">
    <property type="protein sequence ID" value="Csp11.Scaffold459.g1438.t2"/>
    <property type="gene ID" value="Csp11.Scaffold459.g1438"/>
</dbReference>
<accession>A0A1I7T187</accession>
<keyword evidence="3" id="KW-0653">Protein transport</keyword>
<evidence type="ECO:0000256" key="2">
    <source>
        <dbReference type="ARBA" id="ARBA00022448"/>
    </source>
</evidence>
<dbReference type="Pfam" id="PF00514">
    <property type="entry name" value="Arm"/>
    <property type="match status" value="1"/>
</dbReference>
<dbReference type="InterPro" id="IPR000225">
    <property type="entry name" value="Armadillo"/>
</dbReference>
<dbReference type="PANTHER" id="PTHR23316">
    <property type="entry name" value="IMPORTIN ALPHA"/>
    <property type="match status" value="1"/>
</dbReference>
<organism evidence="4 5">
    <name type="scientific">Caenorhabditis tropicalis</name>
    <dbReference type="NCBI Taxonomy" id="1561998"/>
    <lineage>
        <taxon>Eukaryota</taxon>
        <taxon>Metazoa</taxon>
        <taxon>Ecdysozoa</taxon>
        <taxon>Nematoda</taxon>
        <taxon>Chromadorea</taxon>
        <taxon>Rhabditida</taxon>
        <taxon>Rhabditina</taxon>
        <taxon>Rhabditomorpha</taxon>
        <taxon>Rhabditoidea</taxon>
        <taxon>Rhabditidae</taxon>
        <taxon>Peloderinae</taxon>
        <taxon>Caenorhabditis</taxon>
    </lineage>
</organism>
<dbReference type="STRING" id="1561998.A0A1I7T187"/>
<dbReference type="AlphaFoldDB" id="A0A1I7T187"/>
<dbReference type="Proteomes" id="UP000095282">
    <property type="component" value="Unplaced"/>
</dbReference>
<dbReference type="InterPro" id="IPR016024">
    <property type="entry name" value="ARM-type_fold"/>
</dbReference>
<comment type="similarity">
    <text evidence="1">Belongs to the importin alpha family.</text>
</comment>
<keyword evidence="4" id="KW-1185">Reference proteome</keyword>
<dbReference type="InterPro" id="IPR011989">
    <property type="entry name" value="ARM-like"/>
</dbReference>